<evidence type="ECO:0000313" key="3">
    <source>
        <dbReference type="Proteomes" id="UP000275401"/>
    </source>
</evidence>
<dbReference type="RefSeq" id="WP_123098504.1">
    <property type="nucleotide sequence ID" value="NZ_RIBZ01000044.1"/>
</dbReference>
<organism evidence="2 3">
    <name type="scientific">Streptomyces botrytidirepellens</name>
    <dbReference type="NCBI Taxonomy" id="2486417"/>
    <lineage>
        <taxon>Bacteria</taxon>
        <taxon>Bacillati</taxon>
        <taxon>Actinomycetota</taxon>
        <taxon>Actinomycetes</taxon>
        <taxon>Kitasatosporales</taxon>
        <taxon>Streptomycetaceae</taxon>
        <taxon>Streptomyces</taxon>
    </lineage>
</organism>
<dbReference type="AlphaFoldDB" id="A0A3M8X219"/>
<gene>
    <name evidence="2" type="ORF">EEJ42_03245</name>
</gene>
<sequence length="147" mass="15814">MPEERFRVDVEHSYDVITGAVEEVTDVFLQIDPNKAIGGNVVPYDDQRGLQVLTLTEWDEITLTTSVHDSAPPLDPAPWSWIREVSVLAEPGGTGPAPEDDEGERDPHTALAEVWTFGEQGSDLHAEPKLPCPDGTPAGSARGSTAA</sequence>
<feature type="region of interest" description="Disordered" evidence="1">
    <location>
        <begin position="89"/>
        <end position="147"/>
    </location>
</feature>
<protein>
    <submittedName>
        <fullName evidence="2">Uncharacterized protein</fullName>
    </submittedName>
</protein>
<name>A0A3M8X219_9ACTN</name>
<dbReference type="Proteomes" id="UP000275401">
    <property type="component" value="Unassembled WGS sequence"/>
</dbReference>
<keyword evidence="3" id="KW-1185">Reference proteome</keyword>
<proteinExistence type="predicted"/>
<evidence type="ECO:0000256" key="1">
    <source>
        <dbReference type="SAM" id="MobiDB-lite"/>
    </source>
</evidence>
<reference evidence="2 3" key="1">
    <citation type="submission" date="2018-11" db="EMBL/GenBank/DDBJ databases">
        <title>The Potential of Streptomyces as Biocontrol Agents against the Tomato grey mould, Botrytis cinerea (Gray mold) Frontiers in Microbiology.</title>
        <authorList>
            <person name="Li D."/>
        </authorList>
    </citation>
    <scope>NUCLEOTIDE SEQUENCE [LARGE SCALE GENOMIC DNA]</scope>
    <source>
        <strain evidence="2 3">NEAU-LD23</strain>
    </source>
</reference>
<dbReference type="EMBL" id="RIBZ01000044">
    <property type="protein sequence ID" value="RNG36157.1"/>
    <property type="molecule type" value="Genomic_DNA"/>
</dbReference>
<evidence type="ECO:0000313" key="2">
    <source>
        <dbReference type="EMBL" id="RNG36157.1"/>
    </source>
</evidence>
<accession>A0A3M8X219</accession>
<comment type="caution">
    <text evidence="2">The sequence shown here is derived from an EMBL/GenBank/DDBJ whole genome shotgun (WGS) entry which is preliminary data.</text>
</comment>